<dbReference type="EMBL" id="FPBO01000006">
    <property type="protein sequence ID" value="SFU61287.1"/>
    <property type="molecule type" value="Genomic_DNA"/>
</dbReference>
<dbReference type="InterPro" id="IPR036286">
    <property type="entry name" value="LexA/Signal_pep-like_sf"/>
</dbReference>
<dbReference type="Proteomes" id="UP000199391">
    <property type="component" value="Unassembled WGS sequence"/>
</dbReference>
<reference evidence="2" key="1">
    <citation type="submission" date="2016-10" db="EMBL/GenBank/DDBJ databases">
        <authorList>
            <person name="Varghese N."/>
            <person name="Submissions S."/>
        </authorList>
    </citation>
    <scope>NUCLEOTIDE SEQUENCE [LARGE SCALE GENOMIC DNA]</scope>
    <source>
        <strain evidence="2">CGMCC 1.11014</strain>
    </source>
</reference>
<dbReference type="AlphaFoldDB" id="A0A1I7HKK4"/>
<protein>
    <submittedName>
        <fullName evidence="1">Uncharacterized protein</fullName>
    </submittedName>
</protein>
<proteinExistence type="predicted"/>
<sequence>MVPDQRSVPLTRQQAQQFDVGLIPGLRDRLIAELDARHVPSHEFVLFLSHLTGRAKQTVARWIDTDHPGLPDPASLAVLSLQLDVDTGWLLGLTSHRLPFAVDRLPPHLLQQFQFSPARPAWFGAVTSKTDVASGQAVAIMHGHDMAPRILHGSPYFYDPTQNHIACNGVYVLEYLGQTIVRHVELRIGAGLLLRCENTQYGEVLVGEDVLRADDGVRVRGRVTMAINVCDF</sequence>
<dbReference type="STRING" id="1035707.SAMN05216552_100612"/>
<evidence type="ECO:0000313" key="1">
    <source>
        <dbReference type="EMBL" id="SFU61287.1"/>
    </source>
</evidence>
<dbReference type="OrthoDB" id="8809738at2"/>
<gene>
    <name evidence="1" type="ORF">SAMN05216552_100612</name>
</gene>
<keyword evidence="2" id="KW-1185">Reference proteome</keyword>
<organism evidence="1 2">
    <name type="scientific">Pseudoduganella namucuonensis</name>
    <dbReference type="NCBI Taxonomy" id="1035707"/>
    <lineage>
        <taxon>Bacteria</taxon>
        <taxon>Pseudomonadati</taxon>
        <taxon>Pseudomonadota</taxon>
        <taxon>Betaproteobacteria</taxon>
        <taxon>Burkholderiales</taxon>
        <taxon>Oxalobacteraceae</taxon>
        <taxon>Telluria group</taxon>
        <taxon>Pseudoduganella</taxon>
    </lineage>
</organism>
<accession>A0A1I7HKK4</accession>
<dbReference type="RefSeq" id="WP_143133010.1">
    <property type="nucleotide sequence ID" value="NZ_FPBO01000006.1"/>
</dbReference>
<dbReference type="SUPFAM" id="SSF51306">
    <property type="entry name" value="LexA/Signal peptidase"/>
    <property type="match status" value="1"/>
</dbReference>
<name>A0A1I7HKK4_9BURK</name>
<evidence type="ECO:0000313" key="2">
    <source>
        <dbReference type="Proteomes" id="UP000199391"/>
    </source>
</evidence>